<dbReference type="EMBL" id="BRYB01001942">
    <property type="protein sequence ID" value="GMI36805.1"/>
    <property type="molecule type" value="Genomic_DNA"/>
</dbReference>
<name>A0ABQ6MZH8_9STRA</name>
<dbReference type="Pfam" id="PF18139">
    <property type="entry name" value="LSDAT_euk"/>
    <property type="match status" value="2"/>
</dbReference>
<feature type="region of interest" description="Disordered" evidence="1">
    <location>
        <begin position="15"/>
        <end position="78"/>
    </location>
</feature>
<gene>
    <name evidence="4" type="ORF">TeGR_g599</name>
</gene>
<feature type="compositionally biased region" description="Pro residues" evidence="1">
    <location>
        <begin position="50"/>
        <end position="71"/>
    </location>
</feature>
<evidence type="ECO:0000256" key="2">
    <source>
        <dbReference type="SAM" id="Phobius"/>
    </source>
</evidence>
<keyword evidence="2" id="KW-0812">Transmembrane</keyword>
<comment type="caution">
    <text evidence="4">The sequence shown here is derived from an EMBL/GenBank/DDBJ whole genome shotgun (WGS) entry which is preliminary data.</text>
</comment>
<feature type="transmembrane region" description="Helical" evidence="2">
    <location>
        <begin position="1267"/>
        <end position="1287"/>
    </location>
</feature>
<feature type="region of interest" description="Disordered" evidence="1">
    <location>
        <begin position="790"/>
        <end position="819"/>
    </location>
</feature>
<dbReference type="InterPro" id="IPR041491">
    <property type="entry name" value="TRPM_SLOG"/>
</dbReference>
<accession>A0ABQ6MZH8</accession>
<evidence type="ECO:0000313" key="4">
    <source>
        <dbReference type="EMBL" id="GMI36805.1"/>
    </source>
</evidence>
<feature type="transmembrane region" description="Helical" evidence="2">
    <location>
        <begin position="1315"/>
        <end position="1338"/>
    </location>
</feature>
<feature type="domain" description="TRPM SLOG" evidence="3">
    <location>
        <begin position="339"/>
        <end position="408"/>
    </location>
</feature>
<feature type="transmembrane region" description="Helical" evidence="2">
    <location>
        <begin position="1394"/>
        <end position="1413"/>
    </location>
</feature>
<dbReference type="PANTHER" id="PTHR13800:SF12">
    <property type="entry name" value="TRANSIENT RECEPTOR POTENTIAL CATION CHANNEL SUBFAMILY M MEMBER-LIKE 2"/>
    <property type="match status" value="1"/>
</dbReference>
<protein>
    <recommendedName>
        <fullName evidence="3">TRPM SLOG domain-containing protein</fullName>
    </recommendedName>
</protein>
<dbReference type="Proteomes" id="UP001165060">
    <property type="component" value="Unassembled WGS sequence"/>
</dbReference>
<reference evidence="4 5" key="1">
    <citation type="journal article" date="2023" name="Commun. Biol.">
        <title>Genome analysis of Parmales, the sister group of diatoms, reveals the evolutionary specialization of diatoms from phago-mixotrophs to photoautotrophs.</title>
        <authorList>
            <person name="Ban H."/>
            <person name="Sato S."/>
            <person name="Yoshikawa S."/>
            <person name="Yamada K."/>
            <person name="Nakamura Y."/>
            <person name="Ichinomiya M."/>
            <person name="Sato N."/>
            <person name="Blanc-Mathieu R."/>
            <person name="Endo H."/>
            <person name="Kuwata A."/>
            <person name="Ogata H."/>
        </authorList>
    </citation>
    <scope>NUCLEOTIDE SEQUENCE [LARGE SCALE GENOMIC DNA]</scope>
</reference>
<dbReference type="InterPro" id="IPR050927">
    <property type="entry name" value="TRPM"/>
</dbReference>
<feature type="domain" description="TRPM SLOG" evidence="3">
    <location>
        <begin position="170"/>
        <end position="308"/>
    </location>
</feature>
<feature type="transmembrane region" description="Helical" evidence="2">
    <location>
        <begin position="1227"/>
        <end position="1247"/>
    </location>
</feature>
<feature type="compositionally biased region" description="Polar residues" evidence="1">
    <location>
        <begin position="20"/>
        <end position="31"/>
    </location>
</feature>
<keyword evidence="2" id="KW-1133">Transmembrane helix</keyword>
<evidence type="ECO:0000313" key="5">
    <source>
        <dbReference type="Proteomes" id="UP001165060"/>
    </source>
</evidence>
<feature type="transmembrane region" description="Helical" evidence="2">
    <location>
        <begin position="1095"/>
        <end position="1113"/>
    </location>
</feature>
<keyword evidence="5" id="KW-1185">Reference proteome</keyword>
<proteinExistence type="predicted"/>
<feature type="compositionally biased region" description="Basic and acidic residues" evidence="1">
    <location>
        <begin position="790"/>
        <end position="800"/>
    </location>
</feature>
<evidence type="ECO:0000259" key="3">
    <source>
        <dbReference type="Pfam" id="PF18139"/>
    </source>
</evidence>
<sequence>MRAPDNVAEFTDMSLLDLNRSASTPDPTNQPVIVMKKLKKKKNKNQQPTTPLPSRPPPSDPPPSDPPPSNPPIHRSVSPFGGAAAAAAAVYDITATPLLKVHGVRTGTLSFNNAGTKYKSFYSIQAQGGADECTAVPYIRLPHVEAFSRPSLRSALMSKLYSHFVSETDEGWGVRQPGLLLSVSGDAAGSINLIPKAFESLSEGMADLIRMSSAWVVSGGSRGGIMELLGRIKKENNLKEPFIAFGTAGIMRGNAALQGRGRSGGTNVYNPAPPSAGAEPEDRLNVLLDDNHSHYVLVDKTHAEYGSTSEAELNARVWSPAIPGVQNCADPRHTDGRPIQPFGAEITTRNAFENIICTGGTGGDFHVPLVTLVFGGGEGTAYTVLEAARHRFNVICFEGSGRFCDVLKDFIERYDPGKEKGKVKWVARNEEEDNAEFDDEELFKDPKLATMDVELDMDPDAPVNQRMFKSLYSAEIQAKWENKRPPSFEKLMKTMSIILNAYFRGLFPVYFHDLASEDVSIKELICKVLLNDRNINVDTKQMLLVNWSAPKELKTIMEQLPLDTLQRNREEAERVMHSIRKYLHIYGRSSTGLNSMDMDDFGISIAASKEAAKRIRALAHDKFAFGMKASTAVDEAAIADHPLLNAYAQLYEVSDHKRQAYKKYAQNFSVSKGEFVAYSAYFGDAEVVETLFSHGCTCVFLDVLIWFEMKTFIQETMHAQNKRIDLALASAAAATNVVENAARVKRAASMGVGAVVSSEDDSSKSTPTPLPEEASSEKFFFEELELKRHARERQNPRERSSSWNKAPEQKSPQNAQHHVDEHTWDLLFGSLRELRKEEEHYQRYTEAKQKIFEILLPLKKKPKEMYKALPTGLDSNIVAAFVRQKKFNEAKIKSNSKEGTSAHPLNHQLTNFHRAMWAILTKRHDLAMVFLNSSRRSDGPQMAMALAMLMSNTYRGLAEINVTYVDTLQKQKERVDAAIQEMLESVSQADAEQWYLVDFVFEDDDTTICRADLVNCMAAKQLFGGVDSKQTLVDIAMYTSSMAFIADPLVQGFLDSLWNQPCVEPEHIIEDNPKNWERRSILFKFLMFKSCAVKFYIRVGVYIMFLGLYYFYITYFLHQVTVFVDLDDVTRGGDNVTATEQMSKCYSALLSVELVPEDEWCSAYTRESFAVWDSATNDWRDAVKVGENALILVWLFGVGHLREEFGEYRQFGSLELYLGASDNFLDMALYVVVTFATSLRIFCGLLGVHPSFEFVFTRTAVNAIDQIVLTTHVMLSIAFAFLCWRFLRMVVADRFFGKNLGILMEMVTEILKTDIVSFMAFNVLFVYFGLGAFLKAFLNISTEYSIFMALGDWTHFGEDSFTLVQSGSLQAAEYDEADHAAQKRFFFFSSAKSFILYIFIFLTNVLLMNLLIAQMSDTYAKISGEADMRWKMQRCSIIRGFYFVDAVPPPASIIDALLKKIPALSIRGDRPDIVRIVSGQDGGHTYKAWGRSLVAVKEKVD</sequence>
<keyword evidence="2" id="KW-0472">Membrane</keyword>
<evidence type="ECO:0000256" key="1">
    <source>
        <dbReference type="SAM" id="MobiDB-lite"/>
    </source>
</evidence>
<organism evidence="4 5">
    <name type="scientific">Tetraparma gracilis</name>
    <dbReference type="NCBI Taxonomy" id="2962635"/>
    <lineage>
        <taxon>Eukaryota</taxon>
        <taxon>Sar</taxon>
        <taxon>Stramenopiles</taxon>
        <taxon>Ochrophyta</taxon>
        <taxon>Bolidophyceae</taxon>
        <taxon>Parmales</taxon>
        <taxon>Triparmaceae</taxon>
        <taxon>Tetraparma</taxon>
    </lineage>
</organism>
<dbReference type="PANTHER" id="PTHR13800">
    <property type="entry name" value="TRANSIENT RECEPTOR POTENTIAL CATION CHANNEL, SUBFAMILY M, MEMBER 6"/>
    <property type="match status" value="1"/>
</dbReference>